<dbReference type="Gene3D" id="3.30.70.1450">
    <property type="entry name" value="Regulator of K+ conductance, C-terminal domain"/>
    <property type="match status" value="2"/>
</dbReference>
<dbReference type="EMBL" id="JACRSX010000005">
    <property type="protein sequence ID" value="MBC8562207.1"/>
    <property type="molecule type" value="Genomic_DNA"/>
</dbReference>
<dbReference type="InterPro" id="IPR006037">
    <property type="entry name" value="RCK_C"/>
</dbReference>
<dbReference type="InterPro" id="IPR050721">
    <property type="entry name" value="Trk_Ktr_HKT_K-transport"/>
</dbReference>
<evidence type="ECO:0000256" key="5">
    <source>
        <dbReference type="ARBA" id="ARBA00023027"/>
    </source>
</evidence>
<keyword evidence="3" id="KW-0633">Potassium transport</keyword>
<dbReference type="Proteomes" id="UP000606193">
    <property type="component" value="Unassembled WGS sequence"/>
</dbReference>
<dbReference type="PANTHER" id="PTHR43833">
    <property type="entry name" value="POTASSIUM CHANNEL PROTEIN 2-RELATED-RELATED"/>
    <property type="match status" value="1"/>
</dbReference>
<dbReference type="PROSITE" id="PS51202">
    <property type="entry name" value="RCK_C"/>
    <property type="match status" value="2"/>
</dbReference>
<dbReference type="PANTHER" id="PTHR43833:SF5">
    <property type="entry name" value="TRK SYSTEM POTASSIUM UPTAKE PROTEIN TRKA"/>
    <property type="match status" value="1"/>
</dbReference>
<comment type="caution">
    <text evidence="9">The sequence shown here is derived from an EMBL/GenBank/DDBJ whole genome shotgun (WGS) entry which is preliminary data.</text>
</comment>
<dbReference type="PRINTS" id="PR00335">
    <property type="entry name" value="KUPTAKETRKA"/>
</dbReference>
<organism evidence="9 10">
    <name type="scientific">Jutongia huaianensis</name>
    <dbReference type="NCBI Taxonomy" id="2763668"/>
    <lineage>
        <taxon>Bacteria</taxon>
        <taxon>Bacillati</taxon>
        <taxon>Bacillota</taxon>
        <taxon>Clostridia</taxon>
        <taxon>Lachnospirales</taxon>
        <taxon>Lachnospiraceae</taxon>
        <taxon>Jutongia</taxon>
    </lineage>
</organism>
<dbReference type="Pfam" id="PF02080">
    <property type="entry name" value="TrkA_C"/>
    <property type="match status" value="2"/>
</dbReference>
<dbReference type="InterPro" id="IPR006036">
    <property type="entry name" value="K_uptake_TrkA"/>
</dbReference>
<keyword evidence="2" id="KW-0813">Transport</keyword>
<dbReference type="InterPro" id="IPR036721">
    <property type="entry name" value="RCK_C_sf"/>
</dbReference>
<dbReference type="Pfam" id="PF02254">
    <property type="entry name" value="TrkA_N"/>
    <property type="match status" value="2"/>
</dbReference>
<accession>A0ABR7N2D4</accession>
<keyword evidence="5" id="KW-0520">NAD</keyword>
<protein>
    <recommendedName>
        <fullName evidence="1">Trk system potassium uptake protein TrkA</fullName>
    </recommendedName>
</protein>
<evidence type="ECO:0000256" key="4">
    <source>
        <dbReference type="ARBA" id="ARBA00022958"/>
    </source>
</evidence>
<evidence type="ECO:0000256" key="3">
    <source>
        <dbReference type="ARBA" id="ARBA00022538"/>
    </source>
</evidence>
<dbReference type="Gene3D" id="3.40.50.720">
    <property type="entry name" value="NAD(P)-binding Rossmann-like Domain"/>
    <property type="match status" value="2"/>
</dbReference>
<reference evidence="9 10" key="1">
    <citation type="submission" date="2020-08" db="EMBL/GenBank/DDBJ databases">
        <title>Genome public.</title>
        <authorList>
            <person name="Liu C."/>
            <person name="Sun Q."/>
        </authorList>
    </citation>
    <scope>NUCLEOTIDE SEQUENCE [LARGE SCALE GENOMIC DNA]</scope>
    <source>
        <strain evidence="9 10">NSJ-37</strain>
    </source>
</reference>
<dbReference type="NCBIfam" id="NF007033">
    <property type="entry name" value="PRK09496.1-5"/>
    <property type="match status" value="1"/>
</dbReference>
<evidence type="ECO:0000256" key="2">
    <source>
        <dbReference type="ARBA" id="ARBA00022448"/>
    </source>
</evidence>
<dbReference type="PROSITE" id="PS51201">
    <property type="entry name" value="RCK_N"/>
    <property type="match status" value="2"/>
</dbReference>
<evidence type="ECO:0000313" key="10">
    <source>
        <dbReference type="Proteomes" id="UP000606193"/>
    </source>
</evidence>
<evidence type="ECO:0000259" key="7">
    <source>
        <dbReference type="PROSITE" id="PS51201"/>
    </source>
</evidence>
<evidence type="ECO:0000256" key="1">
    <source>
        <dbReference type="ARBA" id="ARBA00017378"/>
    </source>
</evidence>
<sequence length="462" mass="50167">MLIAKKPAKQGLNIIIVGCGKVGLTLIEQLVKEGHDITIIDQDAKKVQEVGSIYDVMGVAGNGASHRVQMDAGIASADLLIAVTESDELNLLCCTVANQVANCSTIARVRTPDYSGEASYLRDKLGLAMIINPELEAAREIARILYLPTALEVNSFAHGQAELIKIQIPENNILDGMSVAMLSKKINTSVLICGIERSGAMYIPSGDSLLLGGDKISFVAPKGHGRFFLEDIGIKTNQVKSTMIIGGSKAAYYLAKQLLPMGVSVKIVEQDLKRCEVLSELLPKATIINGDGTDEDLLEEEGIDSIESFVPLTGIDEENILLTLHAKQISKAKVITKINRMNFKDVISRLDLGSVVYPRYIISETIVAYVRAKKDSMGSNIETLYHMFDSRAEAIEFRVNELSAVTDIPLMDLSLKDNLLICFISRNGSILIPTGSDSIQVGDTVMVVTTHTGFNDLQDILK</sequence>
<keyword evidence="4" id="KW-0630">Potassium</keyword>
<dbReference type="SUPFAM" id="SSF116726">
    <property type="entry name" value="TrkA C-terminal domain-like"/>
    <property type="match status" value="2"/>
</dbReference>
<feature type="domain" description="RCK N-terminal" evidence="7">
    <location>
        <begin position="239"/>
        <end position="362"/>
    </location>
</feature>
<dbReference type="RefSeq" id="WP_249297699.1">
    <property type="nucleotide sequence ID" value="NZ_JACRSX010000005.1"/>
</dbReference>
<keyword evidence="6" id="KW-0406">Ion transport</keyword>
<dbReference type="NCBIfam" id="NF007039">
    <property type="entry name" value="PRK09496.3-2"/>
    <property type="match status" value="1"/>
</dbReference>
<keyword evidence="10" id="KW-1185">Reference proteome</keyword>
<feature type="domain" description="RCK C-terminal" evidence="8">
    <location>
        <begin position="151"/>
        <end position="235"/>
    </location>
</feature>
<proteinExistence type="predicted"/>
<evidence type="ECO:0000259" key="8">
    <source>
        <dbReference type="PROSITE" id="PS51202"/>
    </source>
</evidence>
<evidence type="ECO:0000313" key="9">
    <source>
        <dbReference type="EMBL" id="MBC8562207.1"/>
    </source>
</evidence>
<dbReference type="InterPro" id="IPR036291">
    <property type="entry name" value="NAD(P)-bd_dom_sf"/>
</dbReference>
<feature type="domain" description="RCK C-terminal" evidence="8">
    <location>
        <begin position="379"/>
        <end position="462"/>
    </location>
</feature>
<evidence type="ECO:0000256" key="6">
    <source>
        <dbReference type="ARBA" id="ARBA00023065"/>
    </source>
</evidence>
<feature type="domain" description="RCK N-terminal" evidence="7">
    <location>
        <begin position="11"/>
        <end position="135"/>
    </location>
</feature>
<gene>
    <name evidence="9" type="primary">trkA</name>
    <name evidence="9" type="ORF">H8704_06120</name>
</gene>
<name>A0ABR7N2D4_9FIRM</name>
<dbReference type="NCBIfam" id="NF007031">
    <property type="entry name" value="PRK09496.1-2"/>
    <property type="match status" value="1"/>
</dbReference>
<dbReference type="InterPro" id="IPR003148">
    <property type="entry name" value="RCK_N"/>
</dbReference>
<dbReference type="SUPFAM" id="SSF51735">
    <property type="entry name" value="NAD(P)-binding Rossmann-fold domains"/>
    <property type="match status" value="2"/>
</dbReference>